<proteinExistence type="predicted"/>
<dbReference type="AlphaFoldDB" id="A0A9X2ZJP0"/>
<evidence type="ECO:0000313" key="1">
    <source>
        <dbReference type="EMBL" id="MCV9929957.1"/>
    </source>
</evidence>
<sequence>MKKIITLFAIIGLVAFSSCEGPEGPMGPPGFDTPLPQVFEVNNVAFDANGNGIVQRFKTSILSGDVVLIYRLTGVTGNNRDVWSPIPESHYYTDGTLFFTYKFNFSQDDFEIYVDGFELNTIPNNLRTNQTFRIVIVPADDGFNTKKSVNKADYLDYDAVIKKYNIDDSNVKRLN</sequence>
<dbReference type="Proteomes" id="UP001151079">
    <property type="component" value="Unassembled WGS sequence"/>
</dbReference>
<dbReference type="PROSITE" id="PS51257">
    <property type="entry name" value="PROKAR_LIPOPROTEIN"/>
    <property type="match status" value="1"/>
</dbReference>
<gene>
    <name evidence="1" type="ORF">OIU83_20015</name>
</gene>
<organism evidence="1 2">
    <name type="scientific">Flavobacterium shii</name>
    <dbReference type="NCBI Taxonomy" id="2987687"/>
    <lineage>
        <taxon>Bacteria</taxon>
        <taxon>Pseudomonadati</taxon>
        <taxon>Bacteroidota</taxon>
        <taxon>Flavobacteriia</taxon>
        <taxon>Flavobacteriales</taxon>
        <taxon>Flavobacteriaceae</taxon>
        <taxon>Flavobacterium</taxon>
    </lineage>
</organism>
<dbReference type="EMBL" id="JAOZEW010000025">
    <property type="protein sequence ID" value="MCV9929957.1"/>
    <property type="molecule type" value="Genomic_DNA"/>
</dbReference>
<evidence type="ECO:0000313" key="2">
    <source>
        <dbReference type="Proteomes" id="UP001151079"/>
    </source>
</evidence>
<keyword evidence="2" id="KW-1185">Reference proteome</keyword>
<dbReference type="RefSeq" id="WP_264208040.1">
    <property type="nucleotide sequence ID" value="NZ_JAOZEW010000025.1"/>
</dbReference>
<name>A0A9X2ZJP0_9FLAO</name>
<protein>
    <submittedName>
        <fullName evidence="1">Uncharacterized protein</fullName>
    </submittedName>
</protein>
<reference evidence="1" key="1">
    <citation type="submission" date="2022-10" db="EMBL/GenBank/DDBJ databases">
        <title>Two novel species of Flavobacterium.</title>
        <authorList>
            <person name="Liu Q."/>
            <person name="Xin Y.-H."/>
        </authorList>
    </citation>
    <scope>NUCLEOTIDE SEQUENCE</scope>
    <source>
        <strain evidence="1">LS1R49</strain>
    </source>
</reference>
<accession>A0A9X2ZJP0</accession>
<comment type="caution">
    <text evidence="1">The sequence shown here is derived from an EMBL/GenBank/DDBJ whole genome shotgun (WGS) entry which is preliminary data.</text>
</comment>